<evidence type="ECO:0000256" key="2">
    <source>
        <dbReference type="ARBA" id="ARBA00022692"/>
    </source>
</evidence>
<keyword evidence="3 6" id="KW-1133">Transmembrane helix</keyword>
<reference evidence="8" key="1">
    <citation type="submission" date="2025-08" db="UniProtKB">
        <authorList>
            <consortium name="RefSeq"/>
        </authorList>
    </citation>
    <scope>IDENTIFICATION</scope>
    <source>
        <tissue evidence="8">Blood</tissue>
    </source>
</reference>
<dbReference type="CTD" id="375057"/>
<dbReference type="AlphaFoldDB" id="A0A6J2EJT0"/>
<accession>A0A6J2EJT0</accession>
<evidence type="ECO:0000256" key="3">
    <source>
        <dbReference type="ARBA" id="ARBA00022989"/>
    </source>
</evidence>
<evidence type="ECO:0000256" key="6">
    <source>
        <dbReference type="SAM" id="Phobius"/>
    </source>
</evidence>
<dbReference type="RefSeq" id="XP_027469230.2">
    <property type="nucleotide sequence ID" value="XM_027613429.2"/>
</dbReference>
<dbReference type="GO" id="GO:0016020">
    <property type="term" value="C:membrane"/>
    <property type="evidence" value="ECO:0007669"/>
    <property type="project" value="UniProtKB-SubCell"/>
</dbReference>
<dbReference type="Pfam" id="PF15795">
    <property type="entry name" value="Spec3"/>
    <property type="match status" value="1"/>
</dbReference>
<dbReference type="InterPro" id="IPR026673">
    <property type="entry name" value="SPEC3/Stum"/>
</dbReference>
<keyword evidence="7" id="KW-1185">Reference proteome</keyword>
<dbReference type="Proteomes" id="UP000515165">
    <property type="component" value="Chromosome 10"/>
</dbReference>
<dbReference type="PANTHER" id="PTHR21676:SF1">
    <property type="entry name" value="PROTEIN STUM HOMOLOG"/>
    <property type="match status" value="1"/>
</dbReference>
<proteinExistence type="predicted"/>
<feature type="transmembrane region" description="Helical" evidence="6">
    <location>
        <begin position="45"/>
        <end position="64"/>
    </location>
</feature>
<evidence type="ECO:0000313" key="7">
    <source>
        <dbReference type="Proteomes" id="UP000515165"/>
    </source>
</evidence>
<comment type="subcellular location">
    <subcellularLocation>
        <location evidence="1">Membrane</location>
        <topology evidence="1">Multi-pass membrane protein</topology>
    </subcellularLocation>
</comment>
<gene>
    <name evidence="8" type="primary">STUM</name>
</gene>
<evidence type="ECO:0000313" key="8">
    <source>
        <dbReference type="RefSeq" id="XP_027469230.2"/>
    </source>
</evidence>
<keyword evidence="2 6" id="KW-0812">Transmembrane</keyword>
<evidence type="ECO:0000256" key="4">
    <source>
        <dbReference type="ARBA" id="ARBA00023136"/>
    </source>
</evidence>
<keyword evidence="4 6" id="KW-0472">Membrane</keyword>
<evidence type="ECO:0000256" key="5">
    <source>
        <dbReference type="SAM" id="MobiDB-lite"/>
    </source>
</evidence>
<evidence type="ECO:0000256" key="1">
    <source>
        <dbReference type="ARBA" id="ARBA00004141"/>
    </source>
</evidence>
<name>A0A6J2EJT0_ZALCA</name>
<sequence>MEPSHKDAETAAAAAAAAAADPRAASSSSGVVVQVREKKGPLRAAIPYMPFPVAVICLFLNTFVPGLGSTRNSNTDTQGRTCQTPRVAELPISISGEPTRGVQERLRVSAARRWMPGMCTEQGCVREVC</sequence>
<organism evidence="7 8">
    <name type="scientific">Zalophus californianus</name>
    <name type="common">California sealion</name>
    <dbReference type="NCBI Taxonomy" id="9704"/>
    <lineage>
        <taxon>Eukaryota</taxon>
        <taxon>Metazoa</taxon>
        <taxon>Chordata</taxon>
        <taxon>Craniata</taxon>
        <taxon>Vertebrata</taxon>
        <taxon>Euteleostomi</taxon>
        <taxon>Mammalia</taxon>
        <taxon>Eutheria</taxon>
        <taxon>Laurasiatheria</taxon>
        <taxon>Carnivora</taxon>
        <taxon>Caniformia</taxon>
        <taxon>Pinnipedia</taxon>
        <taxon>Otariidae</taxon>
        <taxon>Zalophus</taxon>
    </lineage>
</organism>
<dbReference type="GeneID" id="113933393"/>
<feature type="region of interest" description="Disordered" evidence="5">
    <location>
        <begin position="1"/>
        <end position="32"/>
    </location>
</feature>
<dbReference type="PANTHER" id="PTHR21676">
    <property type="entry name" value="PROTEIN STUM"/>
    <property type="match status" value="1"/>
</dbReference>
<protein>
    <submittedName>
        <fullName evidence="8">Protein stum homolog isoform X3</fullName>
    </submittedName>
</protein>
<feature type="compositionally biased region" description="Low complexity" evidence="5">
    <location>
        <begin position="10"/>
        <end position="32"/>
    </location>
</feature>